<accession>A0A1H5SQ55</accession>
<dbReference type="OrthoDB" id="9791746at2"/>
<dbReference type="Gene3D" id="3.10.50.40">
    <property type="match status" value="1"/>
</dbReference>
<dbReference type="GO" id="GO:0003755">
    <property type="term" value="F:peptidyl-prolyl cis-trans isomerase activity"/>
    <property type="evidence" value="ECO:0007669"/>
    <property type="project" value="UniProtKB-KW"/>
</dbReference>
<dbReference type="PANTHER" id="PTHR47637">
    <property type="entry name" value="CHAPERONE SURA"/>
    <property type="match status" value="1"/>
</dbReference>
<dbReference type="Gene3D" id="1.10.4030.10">
    <property type="entry name" value="Porin chaperone SurA, peptide-binding domain"/>
    <property type="match status" value="1"/>
</dbReference>
<dbReference type="InterPro" id="IPR046357">
    <property type="entry name" value="PPIase_dom_sf"/>
</dbReference>
<feature type="domain" description="PpiC" evidence="6">
    <location>
        <begin position="189"/>
        <end position="285"/>
    </location>
</feature>
<evidence type="ECO:0000256" key="5">
    <source>
        <dbReference type="PROSITE-ProRule" id="PRU00278"/>
    </source>
</evidence>
<keyword evidence="5 7" id="KW-0413">Isomerase</keyword>
<dbReference type="PANTHER" id="PTHR47637:SF1">
    <property type="entry name" value="CHAPERONE SURA"/>
    <property type="match status" value="1"/>
</dbReference>
<keyword evidence="8" id="KW-1185">Reference proteome</keyword>
<proteinExistence type="predicted"/>
<evidence type="ECO:0000256" key="3">
    <source>
        <dbReference type="ARBA" id="ARBA00030642"/>
    </source>
</evidence>
<dbReference type="RefSeq" id="WP_104006605.1">
    <property type="nucleotide sequence ID" value="NZ_FNVD01000001.1"/>
</dbReference>
<keyword evidence="5" id="KW-0697">Rotamase</keyword>
<evidence type="ECO:0000313" key="7">
    <source>
        <dbReference type="EMBL" id="SEF51971.1"/>
    </source>
</evidence>
<sequence>MQQSILSHLARPAAALRAVLTARRGALTAAATAAALGIATAGGVTRTASAQSLFSPAIRVNDETISHFELQQRIRMMQVLRVPGDAEELARKALIEERLKREAIREAGITVSPEDIEAGIEELAQRTQLPPDEFVKALEQEGVARETLRDFVEIGVAWRDFVQQRFLAQARPTEDEIDRAIGQGDAGGGIQVLLSEVILPVNEQNFEQAQALALEIAKIDTTEAFAATARQYSASESRANGGDLGWVSLTKLPPGLQSIILELKPGQVSDPINLPNAIALFQMRGMRESAPAEPRYSAIDYAMYFIPGGRSAEALQQAAELRQRVDTCNDLYGVAQGQPPEVLLRESKAPGEIPRDVALELARLDDNEVSTALTRNNGRTLVFLMLCGRTSEIASDASREDVAQALAQQRLALMADSYLQQLLAEARIEEQ</sequence>
<name>A0A1H5SQ55_9RHOB</name>
<evidence type="ECO:0000256" key="4">
    <source>
        <dbReference type="ARBA" id="ARBA00031484"/>
    </source>
</evidence>
<dbReference type="InterPro" id="IPR000297">
    <property type="entry name" value="PPIase_PpiC"/>
</dbReference>
<dbReference type="AlphaFoldDB" id="A0A1H5SQ55"/>
<reference evidence="7 8" key="1">
    <citation type="submission" date="2016-10" db="EMBL/GenBank/DDBJ databases">
        <authorList>
            <person name="de Groot N.N."/>
        </authorList>
    </citation>
    <scope>NUCLEOTIDE SEQUENCE [LARGE SCALE GENOMIC DNA]</scope>
    <source>
        <strain evidence="7 8">DSM 23413</strain>
    </source>
</reference>
<dbReference type="InterPro" id="IPR006311">
    <property type="entry name" value="TAT_signal"/>
</dbReference>
<evidence type="ECO:0000256" key="2">
    <source>
        <dbReference type="ARBA" id="ARBA00022729"/>
    </source>
</evidence>
<evidence type="ECO:0000256" key="1">
    <source>
        <dbReference type="ARBA" id="ARBA00018370"/>
    </source>
</evidence>
<dbReference type="SUPFAM" id="SSF54534">
    <property type="entry name" value="FKBP-like"/>
    <property type="match status" value="1"/>
</dbReference>
<protein>
    <recommendedName>
        <fullName evidence="1">Parvulin-like PPIase</fullName>
    </recommendedName>
    <alternativeName>
        <fullName evidence="3">Peptidyl-prolyl cis-trans isomerase plp</fullName>
    </alternativeName>
    <alternativeName>
        <fullName evidence="4">Rotamase plp</fullName>
    </alternativeName>
</protein>
<organism evidence="7 8">
    <name type="scientific">Jhaorihella thermophila</name>
    <dbReference type="NCBI Taxonomy" id="488547"/>
    <lineage>
        <taxon>Bacteria</taxon>
        <taxon>Pseudomonadati</taxon>
        <taxon>Pseudomonadota</taxon>
        <taxon>Alphaproteobacteria</taxon>
        <taxon>Rhodobacterales</taxon>
        <taxon>Paracoccaceae</taxon>
        <taxon>Jhaorihella</taxon>
    </lineage>
</organism>
<keyword evidence="2" id="KW-0732">Signal</keyword>
<dbReference type="InterPro" id="IPR027304">
    <property type="entry name" value="Trigger_fact/SurA_dom_sf"/>
</dbReference>
<evidence type="ECO:0000313" key="8">
    <source>
        <dbReference type="Proteomes" id="UP000236742"/>
    </source>
</evidence>
<gene>
    <name evidence="7" type="ORF">SAMN05421751_101637</name>
</gene>
<dbReference type="InterPro" id="IPR050280">
    <property type="entry name" value="OMP_Chaperone_SurA"/>
</dbReference>
<evidence type="ECO:0000259" key="6">
    <source>
        <dbReference type="PROSITE" id="PS50198"/>
    </source>
</evidence>
<dbReference type="EMBL" id="FNVD01000001">
    <property type="protein sequence ID" value="SEF51971.1"/>
    <property type="molecule type" value="Genomic_DNA"/>
</dbReference>
<dbReference type="SUPFAM" id="SSF109998">
    <property type="entry name" value="Triger factor/SurA peptide-binding domain-like"/>
    <property type="match status" value="1"/>
</dbReference>
<dbReference type="PROSITE" id="PS51318">
    <property type="entry name" value="TAT"/>
    <property type="match status" value="1"/>
</dbReference>
<dbReference type="PROSITE" id="PS50198">
    <property type="entry name" value="PPIC_PPIASE_2"/>
    <property type="match status" value="1"/>
</dbReference>
<dbReference type="Pfam" id="PF00639">
    <property type="entry name" value="Rotamase"/>
    <property type="match status" value="1"/>
</dbReference>
<dbReference type="Proteomes" id="UP000236742">
    <property type="component" value="Unassembled WGS sequence"/>
</dbReference>